<evidence type="ECO:0000256" key="13">
    <source>
        <dbReference type="ARBA" id="ARBA00023134"/>
    </source>
</evidence>
<evidence type="ECO:0000256" key="3">
    <source>
        <dbReference type="ARBA" id="ARBA00001522"/>
    </source>
</evidence>
<protein>
    <recommendedName>
        <fullName evidence="14">Bifunctional adenosylcobalamin biosynthesis protein</fullName>
        <ecNumber evidence="14">2.7.1.156</ecNumber>
        <ecNumber evidence="14">2.7.7.62</ecNumber>
    </recommendedName>
</protein>
<dbReference type="GO" id="GO:0043752">
    <property type="term" value="F:adenosylcobinamide kinase activity"/>
    <property type="evidence" value="ECO:0007669"/>
    <property type="project" value="UniProtKB-EC"/>
</dbReference>
<evidence type="ECO:0000256" key="2">
    <source>
        <dbReference type="ARBA" id="ARBA00000711"/>
    </source>
</evidence>
<comment type="function">
    <text evidence="4 14">Catalyzes ATP-dependent phosphorylation of adenosylcobinamide and addition of GMP to adenosylcobinamide phosphate.</text>
</comment>
<sequence>MTIQTTLSLILGGARSGKSRFAEQQAKENATQGKRLHYIATATPFDDEMRMRIKHHQQQRGDNWAEHECALELANLLTQFTANDVVLVECLTLWLNNVIYSLGEACSNEALEARITDLVQAAKNSQARLIFVSNEVGMGVVPLGEVSRYFVDNAGRMNQQFAAIADEVTLVTAGLPLQLKGIAR</sequence>
<dbReference type="Pfam" id="PF02283">
    <property type="entry name" value="CobU"/>
    <property type="match status" value="1"/>
</dbReference>
<keyword evidence="11 14" id="KW-0418">Kinase</keyword>
<dbReference type="RefSeq" id="WP_192014026.1">
    <property type="nucleotide sequence ID" value="NZ_JACYTP010000001.1"/>
</dbReference>
<comment type="catalytic activity">
    <reaction evidence="3">
        <text>adenosylcob(III)inamide + GTP = adenosylcob(III)inamide phosphate + GDP + H(+)</text>
        <dbReference type="Rhea" id="RHEA:15765"/>
        <dbReference type="ChEBI" id="CHEBI:2480"/>
        <dbReference type="ChEBI" id="CHEBI:15378"/>
        <dbReference type="ChEBI" id="CHEBI:37565"/>
        <dbReference type="ChEBI" id="CHEBI:58189"/>
        <dbReference type="ChEBI" id="CHEBI:58502"/>
        <dbReference type="EC" id="2.7.1.156"/>
    </reaction>
</comment>
<dbReference type="InterPro" id="IPR003203">
    <property type="entry name" value="CobU/CobP"/>
</dbReference>
<dbReference type="NCBIfam" id="NF004469">
    <property type="entry name" value="PRK05800.1"/>
    <property type="match status" value="1"/>
</dbReference>
<evidence type="ECO:0000256" key="1">
    <source>
        <dbReference type="ARBA" id="ARBA00000312"/>
    </source>
</evidence>
<reference evidence="15 16" key="1">
    <citation type="submission" date="2020-09" db="EMBL/GenBank/DDBJ databases">
        <title>Photobacterium sp. CAU 1568 isolated from sand of Sido Beach.</title>
        <authorList>
            <person name="Kim W."/>
        </authorList>
    </citation>
    <scope>NUCLEOTIDE SEQUENCE [LARGE SCALE GENOMIC DNA]</scope>
    <source>
        <strain evidence="15 16">CAU 1568</strain>
    </source>
</reference>
<evidence type="ECO:0000256" key="8">
    <source>
        <dbReference type="ARBA" id="ARBA00022573"/>
    </source>
</evidence>
<keyword evidence="12 14" id="KW-0067">ATP-binding</keyword>
<evidence type="ECO:0000256" key="5">
    <source>
        <dbReference type="ARBA" id="ARBA00004692"/>
    </source>
</evidence>
<evidence type="ECO:0000256" key="12">
    <source>
        <dbReference type="ARBA" id="ARBA00022840"/>
    </source>
</evidence>
<comment type="catalytic activity">
    <reaction evidence="2 14">
        <text>adenosylcob(III)inamide phosphate + GTP + H(+) = adenosylcob(III)inamide-GDP + diphosphate</text>
        <dbReference type="Rhea" id="RHEA:22712"/>
        <dbReference type="ChEBI" id="CHEBI:15378"/>
        <dbReference type="ChEBI" id="CHEBI:33019"/>
        <dbReference type="ChEBI" id="CHEBI:37565"/>
        <dbReference type="ChEBI" id="CHEBI:58502"/>
        <dbReference type="ChEBI" id="CHEBI:60487"/>
        <dbReference type="EC" id="2.7.7.62"/>
    </reaction>
</comment>
<dbReference type="PANTHER" id="PTHR34848">
    <property type="match status" value="1"/>
</dbReference>
<evidence type="ECO:0000313" key="15">
    <source>
        <dbReference type="EMBL" id="MBD8511378.1"/>
    </source>
</evidence>
<dbReference type="EC" id="2.7.7.62" evidence="14"/>
<gene>
    <name evidence="15" type="primary">cobU</name>
    <name evidence="15" type="ORF">IFO68_01515</name>
</gene>
<evidence type="ECO:0000256" key="11">
    <source>
        <dbReference type="ARBA" id="ARBA00022777"/>
    </source>
</evidence>
<dbReference type="EC" id="2.7.1.156" evidence="14"/>
<dbReference type="Gene3D" id="3.40.50.300">
    <property type="entry name" value="P-loop containing nucleotide triphosphate hydrolases"/>
    <property type="match status" value="1"/>
</dbReference>
<name>A0ABR9BFN7_9GAMM</name>
<evidence type="ECO:0000256" key="10">
    <source>
        <dbReference type="ARBA" id="ARBA00022741"/>
    </source>
</evidence>
<accession>A0ABR9BFN7</accession>
<evidence type="ECO:0000256" key="4">
    <source>
        <dbReference type="ARBA" id="ARBA00003889"/>
    </source>
</evidence>
<evidence type="ECO:0000313" key="16">
    <source>
        <dbReference type="Proteomes" id="UP000649768"/>
    </source>
</evidence>
<comment type="pathway">
    <text evidence="5 14">Cofactor biosynthesis; adenosylcobalamin biosynthesis; adenosylcobalamin from cob(II)yrinate a,c-diamide: step 6/7.</text>
</comment>
<evidence type="ECO:0000256" key="6">
    <source>
        <dbReference type="ARBA" id="ARBA00005159"/>
    </source>
</evidence>
<dbReference type="EMBL" id="JACYTP010000001">
    <property type="protein sequence ID" value="MBD8511378.1"/>
    <property type="molecule type" value="Genomic_DNA"/>
</dbReference>
<dbReference type="CDD" id="cd00544">
    <property type="entry name" value="CobU"/>
    <property type="match status" value="1"/>
</dbReference>
<evidence type="ECO:0000256" key="9">
    <source>
        <dbReference type="ARBA" id="ARBA00022679"/>
    </source>
</evidence>
<keyword evidence="13 14" id="KW-0342">GTP-binding</keyword>
<dbReference type="PIRSF" id="PIRSF006135">
    <property type="entry name" value="CobU"/>
    <property type="match status" value="1"/>
</dbReference>
<comment type="caution">
    <text evidence="15">The sequence shown here is derived from an EMBL/GenBank/DDBJ whole genome shotgun (WGS) entry which is preliminary data.</text>
</comment>
<evidence type="ECO:0000256" key="14">
    <source>
        <dbReference type="PIRNR" id="PIRNR006135"/>
    </source>
</evidence>
<dbReference type="Proteomes" id="UP000649768">
    <property type="component" value="Unassembled WGS sequence"/>
</dbReference>
<organism evidence="15 16">
    <name type="scientific">Photobacterium arenosum</name>
    <dbReference type="NCBI Taxonomy" id="2774143"/>
    <lineage>
        <taxon>Bacteria</taxon>
        <taxon>Pseudomonadati</taxon>
        <taxon>Pseudomonadota</taxon>
        <taxon>Gammaproteobacteria</taxon>
        <taxon>Vibrionales</taxon>
        <taxon>Vibrionaceae</taxon>
        <taxon>Photobacterium</taxon>
    </lineage>
</organism>
<proteinExistence type="inferred from homology"/>
<comment type="pathway">
    <text evidence="6 14">Cofactor biosynthesis; adenosylcobalamin biosynthesis; adenosylcobalamin from cob(II)yrinate a,c-diamide: step 5/7.</text>
</comment>
<keyword evidence="16" id="KW-1185">Reference proteome</keyword>
<keyword evidence="15" id="KW-0548">Nucleotidyltransferase</keyword>
<keyword evidence="10 14" id="KW-0547">Nucleotide-binding</keyword>
<dbReference type="GO" id="GO:0008820">
    <property type="term" value="F:cobinamide phosphate guanylyltransferase activity"/>
    <property type="evidence" value="ECO:0007669"/>
    <property type="project" value="UniProtKB-EC"/>
</dbReference>
<keyword evidence="9 14" id="KW-0808">Transferase</keyword>
<comment type="similarity">
    <text evidence="7 14">Belongs to the CobU/CobP family.</text>
</comment>
<comment type="catalytic activity">
    <reaction evidence="1 14">
        <text>adenosylcob(III)inamide + ATP = adenosylcob(III)inamide phosphate + ADP + H(+)</text>
        <dbReference type="Rhea" id="RHEA:15769"/>
        <dbReference type="ChEBI" id="CHEBI:2480"/>
        <dbReference type="ChEBI" id="CHEBI:15378"/>
        <dbReference type="ChEBI" id="CHEBI:30616"/>
        <dbReference type="ChEBI" id="CHEBI:58502"/>
        <dbReference type="ChEBI" id="CHEBI:456216"/>
        <dbReference type="EC" id="2.7.1.156"/>
    </reaction>
</comment>
<keyword evidence="8 14" id="KW-0169">Cobalamin biosynthesis</keyword>
<dbReference type="SUPFAM" id="SSF52540">
    <property type="entry name" value="P-loop containing nucleoside triphosphate hydrolases"/>
    <property type="match status" value="1"/>
</dbReference>
<dbReference type="PANTHER" id="PTHR34848:SF1">
    <property type="entry name" value="BIFUNCTIONAL ADENOSYLCOBALAMIN BIOSYNTHESIS PROTEIN COBU"/>
    <property type="match status" value="1"/>
</dbReference>
<dbReference type="InterPro" id="IPR027417">
    <property type="entry name" value="P-loop_NTPase"/>
</dbReference>
<evidence type="ECO:0000256" key="7">
    <source>
        <dbReference type="ARBA" id="ARBA00007490"/>
    </source>
</evidence>